<evidence type="ECO:0000313" key="1">
    <source>
        <dbReference type="EMBL" id="CUQ24477.1"/>
    </source>
</evidence>
<evidence type="ECO:0000313" key="2">
    <source>
        <dbReference type="Proteomes" id="UP000095746"/>
    </source>
</evidence>
<accession>A0A174UWN7</accession>
<dbReference type="AlphaFoldDB" id="A0A174UWN7"/>
<organism evidence="1 2">
    <name type="scientific">Flavonifractor plautii</name>
    <name type="common">Fusobacterium plautii</name>
    <dbReference type="NCBI Taxonomy" id="292800"/>
    <lineage>
        <taxon>Bacteria</taxon>
        <taxon>Bacillati</taxon>
        <taxon>Bacillota</taxon>
        <taxon>Clostridia</taxon>
        <taxon>Eubacteriales</taxon>
        <taxon>Oscillospiraceae</taxon>
        <taxon>Flavonifractor</taxon>
    </lineage>
</organism>
<reference evidence="1 2" key="1">
    <citation type="submission" date="2015-09" db="EMBL/GenBank/DDBJ databases">
        <authorList>
            <consortium name="Pathogen Informatics"/>
        </authorList>
    </citation>
    <scope>NUCLEOTIDE SEQUENCE [LARGE SCALE GENOMIC DNA]</scope>
    <source>
        <strain evidence="1 2">2789STDY5608854</strain>
    </source>
</reference>
<dbReference type="Proteomes" id="UP000095746">
    <property type="component" value="Unassembled WGS sequence"/>
</dbReference>
<protein>
    <submittedName>
        <fullName evidence="1">Uncharacterized protein</fullName>
    </submittedName>
</protein>
<proteinExistence type="predicted"/>
<name>A0A174UWN7_FLAPL</name>
<gene>
    <name evidence="1" type="ORF">ERS852411_04146</name>
</gene>
<dbReference type="EMBL" id="CYZT01000804">
    <property type="protein sequence ID" value="CUQ24477.1"/>
    <property type="molecule type" value="Genomic_DNA"/>
</dbReference>
<sequence length="58" mass="6514">MPKFTALARRRISWVTCSGGTPNTWEAVTVWISSPVRKAAIMCSSPAMWASRRSSIWE</sequence>